<evidence type="ECO:0000256" key="1">
    <source>
        <dbReference type="ARBA" id="ARBA00007447"/>
    </source>
</evidence>
<keyword evidence="2" id="KW-0732">Signal</keyword>
<feature type="chain" id="PRO_5017928825" description="Peptidase A1 domain-containing protein" evidence="2">
    <location>
        <begin position="17"/>
        <end position="139"/>
    </location>
</feature>
<accession>A0A3P7LFC1</accession>
<feature type="domain" description="Peptidase A1" evidence="3">
    <location>
        <begin position="46"/>
        <end position="127"/>
    </location>
</feature>
<sequence>MRSVVLTFLLAGAASAFVIPFRLAPAPVTNITTGGAPLAMDAADMIVIPNTDIGQALEVPASIASVDGVDGVLGLAFQSIADGHALPPIARGIQQGDIADSLFSIWLEELWQTSDNGTAGVIYYGGMRLCRDNIMTKYM</sequence>
<dbReference type="Proteomes" id="UP000270094">
    <property type="component" value="Unassembled WGS sequence"/>
</dbReference>
<keyword evidence="5" id="KW-1185">Reference proteome</keyword>
<dbReference type="InterPro" id="IPR001461">
    <property type="entry name" value="Aspartic_peptidase_A1"/>
</dbReference>
<dbReference type="GO" id="GO:0005764">
    <property type="term" value="C:lysosome"/>
    <property type="evidence" value="ECO:0007669"/>
    <property type="project" value="TreeGrafter"/>
</dbReference>
<organism evidence="4 5">
    <name type="scientific">Strongylus vulgaris</name>
    <name type="common">Blood worm</name>
    <dbReference type="NCBI Taxonomy" id="40348"/>
    <lineage>
        <taxon>Eukaryota</taxon>
        <taxon>Metazoa</taxon>
        <taxon>Ecdysozoa</taxon>
        <taxon>Nematoda</taxon>
        <taxon>Chromadorea</taxon>
        <taxon>Rhabditida</taxon>
        <taxon>Rhabditina</taxon>
        <taxon>Rhabditomorpha</taxon>
        <taxon>Strongyloidea</taxon>
        <taxon>Strongylidae</taxon>
        <taxon>Strongylus</taxon>
    </lineage>
</organism>
<reference evidence="4 5" key="1">
    <citation type="submission" date="2018-11" db="EMBL/GenBank/DDBJ databases">
        <authorList>
            <consortium name="Pathogen Informatics"/>
        </authorList>
    </citation>
    <scope>NUCLEOTIDE SEQUENCE [LARGE SCALE GENOMIC DNA]</scope>
</reference>
<dbReference type="Gene3D" id="2.40.70.10">
    <property type="entry name" value="Acid Proteases"/>
    <property type="match status" value="1"/>
</dbReference>
<dbReference type="InterPro" id="IPR033121">
    <property type="entry name" value="PEPTIDASE_A1"/>
</dbReference>
<dbReference type="GO" id="GO:0004190">
    <property type="term" value="F:aspartic-type endopeptidase activity"/>
    <property type="evidence" value="ECO:0007669"/>
    <property type="project" value="InterPro"/>
</dbReference>
<evidence type="ECO:0000259" key="3">
    <source>
        <dbReference type="Pfam" id="PF00026"/>
    </source>
</evidence>
<dbReference type="EMBL" id="UYYB01100840">
    <property type="protein sequence ID" value="VDM78052.1"/>
    <property type="molecule type" value="Genomic_DNA"/>
</dbReference>
<proteinExistence type="inferred from homology"/>
<gene>
    <name evidence="4" type="ORF">SVUK_LOCUS13050</name>
</gene>
<dbReference type="InterPro" id="IPR021109">
    <property type="entry name" value="Peptidase_aspartic_dom_sf"/>
</dbReference>
<dbReference type="OrthoDB" id="771136at2759"/>
<dbReference type="Pfam" id="PF00026">
    <property type="entry name" value="Asp"/>
    <property type="match status" value="1"/>
</dbReference>
<name>A0A3P7LFC1_STRVU</name>
<evidence type="ECO:0000313" key="5">
    <source>
        <dbReference type="Proteomes" id="UP000270094"/>
    </source>
</evidence>
<dbReference type="PANTHER" id="PTHR47966">
    <property type="entry name" value="BETA-SITE APP-CLEAVING ENZYME, ISOFORM A-RELATED"/>
    <property type="match status" value="1"/>
</dbReference>
<dbReference type="AlphaFoldDB" id="A0A3P7LFC1"/>
<dbReference type="PANTHER" id="PTHR47966:SF71">
    <property type="entry name" value="PEPTIDASE A1 DOMAIN-CONTAINING PROTEIN"/>
    <property type="match status" value="1"/>
</dbReference>
<evidence type="ECO:0000256" key="2">
    <source>
        <dbReference type="SAM" id="SignalP"/>
    </source>
</evidence>
<dbReference type="SUPFAM" id="SSF50630">
    <property type="entry name" value="Acid proteases"/>
    <property type="match status" value="1"/>
</dbReference>
<protein>
    <recommendedName>
        <fullName evidence="3">Peptidase A1 domain-containing protein</fullName>
    </recommendedName>
</protein>
<comment type="similarity">
    <text evidence="1">Belongs to the peptidase A1 family.</text>
</comment>
<feature type="signal peptide" evidence="2">
    <location>
        <begin position="1"/>
        <end position="16"/>
    </location>
</feature>
<evidence type="ECO:0000313" key="4">
    <source>
        <dbReference type="EMBL" id="VDM78052.1"/>
    </source>
</evidence>
<dbReference type="GO" id="GO:0006508">
    <property type="term" value="P:proteolysis"/>
    <property type="evidence" value="ECO:0007669"/>
    <property type="project" value="InterPro"/>
</dbReference>